<evidence type="ECO:0000313" key="2">
    <source>
        <dbReference type="EMBL" id="CAF4315312.1"/>
    </source>
</evidence>
<evidence type="ECO:0000313" key="3">
    <source>
        <dbReference type="Proteomes" id="UP000677228"/>
    </source>
</evidence>
<dbReference type="AlphaFoldDB" id="A0A8S2FQ79"/>
<name>A0A8S2FQ79_9BILA</name>
<gene>
    <name evidence="1" type="ORF">OVA965_LOCUS38129</name>
    <name evidence="2" type="ORF">TMI583_LOCUS39288</name>
</gene>
<proteinExistence type="predicted"/>
<organism evidence="1 3">
    <name type="scientific">Didymodactylos carnosus</name>
    <dbReference type="NCBI Taxonomy" id="1234261"/>
    <lineage>
        <taxon>Eukaryota</taxon>
        <taxon>Metazoa</taxon>
        <taxon>Spiralia</taxon>
        <taxon>Gnathifera</taxon>
        <taxon>Rotifera</taxon>
        <taxon>Eurotatoria</taxon>
        <taxon>Bdelloidea</taxon>
        <taxon>Philodinida</taxon>
        <taxon>Philodinidae</taxon>
        <taxon>Didymodactylos</taxon>
    </lineage>
</organism>
<accession>A0A8S2FQ79</accession>
<comment type="caution">
    <text evidence="1">The sequence shown here is derived from an EMBL/GenBank/DDBJ whole genome shotgun (WGS) entry which is preliminary data.</text>
</comment>
<evidence type="ECO:0000313" key="1">
    <source>
        <dbReference type="EMBL" id="CAF1528488.1"/>
    </source>
</evidence>
<dbReference type="EMBL" id="CAJNOK010037163">
    <property type="protein sequence ID" value="CAF1528488.1"/>
    <property type="molecule type" value="Genomic_DNA"/>
</dbReference>
<dbReference type="EMBL" id="CAJOBA010059375">
    <property type="protein sequence ID" value="CAF4315312.1"/>
    <property type="molecule type" value="Genomic_DNA"/>
</dbReference>
<sequence length="53" mass="6389">LSPYFSKLFSFKCTKYMKIQQISEKFELMTTDFNQKIIDSWPLDILDTPHKRS</sequence>
<protein>
    <submittedName>
        <fullName evidence="1">Uncharacterized protein</fullName>
    </submittedName>
</protein>
<dbReference type="Proteomes" id="UP000677228">
    <property type="component" value="Unassembled WGS sequence"/>
</dbReference>
<reference evidence="1" key="1">
    <citation type="submission" date="2021-02" db="EMBL/GenBank/DDBJ databases">
        <authorList>
            <person name="Nowell W R."/>
        </authorList>
    </citation>
    <scope>NUCLEOTIDE SEQUENCE</scope>
</reference>
<dbReference type="Proteomes" id="UP000682733">
    <property type="component" value="Unassembled WGS sequence"/>
</dbReference>
<feature type="non-terminal residue" evidence="1">
    <location>
        <position position="1"/>
    </location>
</feature>